<keyword evidence="1" id="KW-0732">Signal</keyword>
<name>A0A6M0IH03_9BACT</name>
<dbReference type="GO" id="GO:0016020">
    <property type="term" value="C:membrane"/>
    <property type="evidence" value="ECO:0007669"/>
    <property type="project" value="InterPro"/>
</dbReference>
<organism evidence="3 4">
    <name type="scientific">Spirosoma agri</name>
    <dbReference type="NCBI Taxonomy" id="1987381"/>
    <lineage>
        <taxon>Bacteria</taxon>
        <taxon>Pseudomonadati</taxon>
        <taxon>Bacteroidota</taxon>
        <taxon>Cytophagia</taxon>
        <taxon>Cytophagales</taxon>
        <taxon>Cytophagaceae</taxon>
        <taxon>Spirosoma</taxon>
    </lineage>
</organism>
<feature type="domain" description="Dystroglycan-type cadherin-like" evidence="2">
    <location>
        <begin position="429"/>
        <end position="524"/>
    </location>
</feature>
<evidence type="ECO:0000256" key="1">
    <source>
        <dbReference type="SAM" id="SignalP"/>
    </source>
</evidence>
<dbReference type="EMBL" id="JAAGNZ010000001">
    <property type="protein sequence ID" value="NEU67454.1"/>
    <property type="molecule type" value="Genomic_DNA"/>
</dbReference>
<dbReference type="SUPFAM" id="SSF49313">
    <property type="entry name" value="Cadherin-like"/>
    <property type="match status" value="2"/>
</dbReference>
<dbReference type="InterPro" id="IPR006644">
    <property type="entry name" value="Cadg"/>
</dbReference>
<evidence type="ECO:0000313" key="3">
    <source>
        <dbReference type="EMBL" id="NEU67454.1"/>
    </source>
</evidence>
<dbReference type="Proteomes" id="UP000477386">
    <property type="component" value="Unassembled WGS sequence"/>
</dbReference>
<comment type="caution">
    <text evidence="3">The sequence shown here is derived from an EMBL/GenBank/DDBJ whole genome shotgun (WGS) entry which is preliminary data.</text>
</comment>
<gene>
    <name evidence="3" type="ORF">GK091_11225</name>
</gene>
<protein>
    <recommendedName>
        <fullName evidence="2">Dystroglycan-type cadherin-like domain-containing protein</fullName>
    </recommendedName>
</protein>
<sequence>MRLYLPNQICYIVMRCLSLLLGLTIALQVSAAPVDVITDPVTSPVVSATNGCGLLPPVLTPSSQTVVNVGTPVGITATGCPGGIIQYFGSAGVYTVAPGGTISVPTSTTGVMIVSALCSFSGCTSDVAVATVTVVPSNVPSLAPVVANAIPNQNASVGSTFVYQIPVNTFSDPKNDQLTLTASGLPANLFFNGSVIIGPLESAGSSLITITATNSKGLATSASFSLNVSGGPVVTEPFAITGVTTVSCATLTAGERRLTFSPNYTGLTGQPVTFAVVNEFSPTTNPAPYTLNLYIDNPVVSLQAVQAGTANPATFTYNWLAACNAPIPPTTPFAITAVTTVSCTTLAAGQRQVTFSPNYSGKNGQPISFSVFNELSATTAPGPYTLNLYTDNPVINLQAVQVGTVGAASFQYNWLAACGGGTGPNTAPTVATPIPSQTATVGQYFAYTIPSATFADAQTASNQLTLAVSGLPAGLTFTAPATISGTVSTTTGSPFTVTVKATDPGSLSVATTFLLTVKQASATVPFSITGVTTVSCMTVTATQRALTYTPQYVGVNGQTITFAAVNESMPTTSPGPYTLNLYTDNPTITLQAIQAGSPPTSSSFQYNWLAACGLNSARVGVAEKELSISILGNPTSSETVDVEIRGAAGQTLQLRTIDSKGQNISESSIQQAGGVERATVRLGRTTGFYFLQATTPTQRQVVKILKQ</sequence>
<dbReference type="AlphaFoldDB" id="A0A6M0IH03"/>
<keyword evidence="4" id="KW-1185">Reference proteome</keyword>
<evidence type="ECO:0000259" key="2">
    <source>
        <dbReference type="SMART" id="SM00736"/>
    </source>
</evidence>
<evidence type="ECO:0000313" key="4">
    <source>
        <dbReference type="Proteomes" id="UP000477386"/>
    </source>
</evidence>
<proteinExistence type="predicted"/>
<dbReference type="GO" id="GO:0005509">
    <property type="term" value="F:calcium ion binding"/>
    <property type="evidence" value="ECO:0007669"/>
    <property type="project" value="InterPro"/>
</dbReference>
<dbReference type="SMART" id="SM00736">
    <property type="entry name" value="CADG"/>
    <property type="match status" value="2"/>
</dbReference>
<feature type="chain" id="PRO_5027108630" description="Dystroglycan-type cadherin-like domain-containing protein" evidence="1">
    <location>
        <begin position="32"/>
        <end position="707"/>
    </location>
</feature>
<dbReference type="Gene3D" id="2.60.40.10">
    <property type="entry name" value="Immunoglobulins"/>
    <property type="match status" value="2"/>
</dbReference>
<dbReference type="Pfam" id="PF05345">
    <property type="entry name" value="He_PIG"/>
    <property type="match status" value="2"/>
</dbReference>
<dbReference type="InterPro" id="IPR013783">
    <property type="entry name" value="Ig-like_fold"/>
</dbReference>
<dbReference type="RefSeq" id="WP_164037462.1">
    <property type="nucleotide sequence ID" value="NZ_JAAGNZ010000001.1"/>
</dbReference>
<dbReference type="InterPro" id="IPR015919">
    <property type="entry name" value="Cadherin-like_sf"/>
</dbReference>
<accession>A0A6M0IH03</accession>
<reference evidence="3 4" key="1">
    <citation type="submission" date="2020-02" db="EMBL/GenBank/DDBJ databases">
        <title>Draft genome sequence of two Spirosoma agri KCTC 52727 and Spirosoma terrae KCTC 52035.</title>
        <authorList>
            <person name="Rojas J."/>
            <person name="Ambika Manirajan B."/>
            <person name="Ratering S."/>
            <person name="Suarez C."/>
            <person name="Schnell S."/>
        </authorList>
    </citation>
    <scope>NUCLEOTIDE SEQUENCE [LARGE SCALE GENOMIC DNA]</scope>
    <source>
        <strain evidence="3 4">KCTC 52727</strain>
    </source>
</reference>
<feature type="signal peptide" evidence="1">
    <location>
        <begin position="1"/>
        <end position="31"/>
    </location>
</feature>
<feature type="domain" description="Dystroglycan-type cadherin-like" evidence="2">
    <location>
        <begin position="145"/>
        <end position="235"/>
    </location>
</feature>